<dbReference type="Proteomes" id="UP000015347">
    <property type="component" value="Unassembled WGS sequence"/>
</dbReference>
<dbReference type="RefSeq" id="WP_020040961.1">
    <property type="nucleotide sequence ID" value="NZ_KE557273.1"/>
</dbReference>
<keyword evidence="1" id="KW-0732">Signal</keyword>
<organism evidence="2 3">
    <name type="scientific">Salipiger mucosus DSM 16094</name>
    <dbReference type="NCBI Taxonomy" id="1123237"/>
    <lineage>
        <taxon>Bacteria</taxon>
        <taxon>Pseudomonadati</taxon>
        <taxon>Pseudomonadota</taxon>
        <taxon>Alphaproteobacteria</taxon>
        <taxon>Rhodobacterales</taxon>
        <taxon>Roseobacteraceae</taxon>
        <taxon>Salipiger</taxon>
    </lineage>
</organism>
<dbReference type="PROSITE" id="PS51257">
    <property type="entry name" value="PROKAR_LIPOPROTEIN"/>
    <property type="match status" value="1"/>
</dbReference>
<comment type="caution">
    <text evidence="2">The sequence shown here is derived from an EMBL/GenBank/DDBJ whole genome shotgun (WGS) entry which is preliminary data.</text>
</comment>
<keyword evidence="3" id="KW-1185">Reference proteome</keyword>
<dbReference type="STRING" id="1123237.Salmuc_01437"/>
<sequence length="193" mass="21654">MTTLRHLARLLPVIALALLAACATPPPDELPPPSEAEISALASEIRALGVDVAPEEAARAARIAITYPRRLAVQYDVEDPPIIHNMKVNRGLKPRGLCYQWADDMEARLRQEGFETLELHRAIANSENALRIEHSTVIVSRRGESMWEGIVLDPWRDGGILWWGSVHEDDAYPWLPRQEVFARKRARLRGADG</sequence>
<dbReference type="EMBL" id="APVH01000003">
    <property type="protein sequence ID" value="EPX86789.1"/>
    <property type="molecule type" value="Genomic_DNA"/>
</dbReference>
<accession>S9SK87</accession>
<evidence type="ECO:0008006" key="4">
    <source>
        <dbReference type="Google" id="ProtNLM"/>
    </source>
</evidence>
<dbReference type="AlphaFoldDB" id="S9SK87"/>
<evidence type="ECO:0000313" key="3">
    <source>
        <dbReference type="Proteomes" id="UP000015347"/>
    </source>
</evidence>
<dbReference type="OrthoDB" id="5339359at2"/>
<evidence type="ECO:0000313" key="2">
    <source>
        <dbReference type="EMBL" id="EPX86789.1"/>
    </source>
</evidence>
<gene>
    <name evidence="2" type="ORF">Salmuc_01437</name>
</gene>
<reference evidence="3" key="1">
    <citation type="journal article" date="2014" name="Stand. Genomic Sci.">
        <title>Genome sequence of the exopolysaccharide-producing Salipiger mucosus type strain (DSM 16094(T)), a moderately halophilic member of the Roseobacter clade.</title>
        <authorList>
            <person name="Riedel T."/>
            <person name="Spring S."/>
            <person name="Fiebig A."/>
            <person name="Petersen J."/>
            <person name="Kyrpides N.C."/>
            <person name="Goker M."/>
            <person name="Klenk H.P."/>
        </authorList>
    </citation>
    <scope>NUCLEOTIDE SEQUENCE [LARGE SCALE GENOMIC DNA]</scope>
    <source>
        <strain evidence="3">DSM 16094</strain>
    </source>
</reference>
<dbReference type="eggNOG" id="COG4238">
    <property type="taxonomic scope" value="Bacteria"/>
</dbReference>
<evidence type="ECO:0000256" key="1">
    <source>
        <dbReference type="SAM" id="SignalP"/>
    </source>
</evidence>
<feature type="chain" id="PRO_5004556592" description="Lipoprotein" evidence="1">
    <location>
        <begin position="24"/>
        <end position="193"/>
    </location>
</feature>
<feature type="signal peptide" evidence="1">
    <location>
        <begin position="1"/>
        <end position="23"/>
    </location>
</feature>
<protein>
    <recommendedName>
        <fullName evidence="4">Lipoprotein</fullName>
    </recommendedName>
</protein>
<dbReference type="HOGENOM" id="CLU_106693_0_0_5"/>
<proteinExistence type="predicted"/>
<name>S9SK87_9RHOB</name>